<organism evidence="12 13">
    <name type="scientific">Vibrio qingdaonensis</name>
    <dbReference type="NCBI Taxonomy" id="2829491"/>
    <lineage>
        <taxon>Bacteria</taxon>
        <taxon>Pseudomonadati</taxon>
        <taxon>Pseudomonadota</taxon>
        <taxon>Gammaproteobacteria</taxon>
        <taxon>Vibrionales</taxon>
        <taxon>Vibrionaceae</taxon>
        <taxon>Vibrio</taxon>
    </lineage>
</organism>
<dbReference type="GO" id="GO:0005737">
    <property type="term" value="C:cytoplasm"/>
    <property type="evidence" value="ECO:0007669"/>
    <property type="project" value="UniProtKB-SubCell"/>
</dbReference>
<feature type="binding site" evidence="10">
    <location>
        <position position="83"/>
    </location>
    <ligand>
        <name>substrate</name>
    </ligand>
</feature>
<feature type="site" description="Transition state stabilizer" evidence="10">
    <location>
        <position position="234"/>
    </location>
</feature>
<dbReference type="GO" id="GO:0003991">
    <property type="term" value="F:acetylglutamate kinase activity"/>
    <property type="evidence" value="ECO:0007669"/>
    <property type="project" value="UniProtKB-UniRule"/>
</dbReference>
<dbReference type="InterPro" id="IPR037528">
    <property type="entry name" value="ArgB"/>
</dbReference>
<proteinExistence type="inferred from homology"/>
<dbReference type="SUPFAM" id="SSF53633">
    <property type="entry name" value="Carbamate kinase-like"/>
    <property type="match status" value="1"/>
</dbReference>
<comment type="similarity">
    <text evidence="10">Belongs to the acetylglutamate kinase family. ArgB subfamily.</text>
</comment>
<dbReference type="HAMAP" id="MF_00082">
    <property type="entry name" value="ArgB"/>
    <property type="match status" value="1"/>
</dbReference>
<evidence type="ECO:0000256" key="1">
    <source>
        <dbReference type="ARBA" id="ARBA00004828"/>
    </source>
</evidence>
<evidence type="ECO:0000313" key="12">
    <source>
        <dbReference type="EMBL" id="MCW8348172.1"/>
    </source>
</evidence>
<dbReference type="Gene3D" id="3.40.1160.10">
    <property type="entry name" value="Acetylglutamate kinase-like"/>
    <property type="match status" value="1"/>
</dbReference>
<evidence type="ECO:0000313" key="13">
    <source>
        <dbReference type="Proteomes" id="UP001155587"/>
    </source>
</evidence>
<keyword evidence="13" id="KW-1185">Reference proteome</keyword>
<dbReference type="GO" id="GO:0005524">
    <property type="term" value="F:ATP binding"/>
    <property type="evidence" value="ECO:0007669"/>
    <property type="project" value="UniProtKB-UniRule"/>
</dbReference>
<keyword evidence="3 10" id="KW-0055">Arginine biosynthesis</keyword>
<dbReference type="EMBL" id="JAKRRY010000032">
    <property type="protein sequence ID" value="MCW8348172.1"/>
    <property type="molecule type" value="Genomic_DNA"/>
</dbReference>
<reference evidence="12" key="1">
    <citation type="submission" date="2022-02" db="EMBL/GenBank/DDBJ databases">
        <title>Vibrio sp. nov, a new bacterium isolated from seawater.</title>
        <authorList>
            <person name="Yuan Y."/>
        </authorList>
    </citation>
    <scope>NUCLEOTIDE SEQUENCE</scope>
    <source>
        <strain evidence="12">ZSDZ65</strain>
    </source>
</reference>
<keyword evidence="6 10" id="KW-0547">Nucleotide-binding</keyword>
<dbReference type="Proteomes" id="UP001155587">
    <property type="component" value="Unassembled WGS sequence"/>
</dbReference>
<accession>A0A9X3HYT7</accession>
<dbReference type="PANTHER" id="PTHR23342">
    <property type="entry name" value="N-ACETYLGLUTAMATE SYNTHASE"/>
    <property type="match status" value="1"/>
</dbReference>
<dbReference type="InterPro" id="IPR001048">
    <property type="entry name" value="Asp/Glu/Uridylate_kinase"/>
</dbReference>
<dbReference type="NCBIfam" id="TIGR00761">
    <property type="entry name" value="argB"/>
    <property type="match status" value="1"/>
</dbReference>
<feature type="domain" description="Aspartate/glutamate/uridylate kinase" evidence="11">
    <location>
        <begin position="22"/>
        <end position="251"/>
    </location>
</feature>
<evidence type="ECO:0000256" key="3">
    <source>
        <dbReference type="ARBA" id="ARBA00022571"/>
    </source>
</evidence>
<evidence type="ECO:0000256" key="4">
    <source>
        <dbReference type="ARBA" id="ARBA00022605"/>
    </source>
</evidence>
<evidence type="ECO:0000259" key="11">
    <source>
        <dbReference type="Pfam" id="PF00696"/>
    </source>
</evidence>
<evidence type="ECO:0000256" key="2">
    <source>
        <dbReference type="ARBA" id="ARBA00022490"/>
    </source>
</evidence>
<comment type="subcellular location">
    <subcellularLocation>
        <location evidence="10">Cytoplasm</location>
    </subcellularLocation>
</comment>
<evidence type="ECO:0000256" key="10">
    <source>
        <dbReference type="HAMAP-Rule" id="MF_00082"/>
    </source>
</evidence>
<comment type="function">
    <text evidence="10">Catalyzes the ATP-dependent phosphorylation of N-acetyl-L-glutamate.</text>
</comment>
<dbReference type="CDD" id="cd04249">
    <property type="entry name" value="AAK_NAGK-NC"/>
    <property type="match status" value="1"/>
</dbReference>
<comment type="pathway">
    <text evidence="1 10">Amino-acid biosynthesis; L-arginine biosynthesis; N(2)-acetyl-L-ornithine from L-glutamate: step 2/4.</text>
</comment>
<evidence type="ECO:0000256" key="5">
    <source>
        <dbReference type="ARBA" id="ARBA00022679"/>
    </source>
</evidence>
<dbReference type="AlphaFoldDB" id="A0A9X3HYT7"/>
<dbReference type="EC" id="2.7.2.8" evidence="10"/>
<dbReference type="GO" id="GO:0042450">
    <property type="term" value="P:L-arginine biosynthetic process via ornithine"/>
    <property type="evidence" value="ECO:0007669"/>
    <property type="project" value="UniProtKB-UniRule"/>
</dbReference>
<comment type="caution">
    <text evidence="12">The sequence shown here is derived from an EMBL/GenBank/DDBJ whole genome shotgun (WGS) entry which is preliminary data.</text>
</comment>
<dbReference type="InterPro" id="IPR041731">
    <property type="entry name" value="NAGK-NC"/>
</dbReference>
<keyword evidence="8 10" id="KW-0067">ATP-binding</keyword>
<dbReference type="RefSeq" id="WP_265676736.1">
    <property type="nucleotide sequence ID" value="NZ_JAKRRY010000032.1"/>
</dbReference>
<dbReference type="PANTHER" id="PTHR23342:SF0">
    <property type="entry name" value="N-ACETYLGLUTAMATE SYNTHASE, MITOCHONDRIAL"/>
    <property type="match status" value="1"/>
</dbReference>
<keyword evidence="2 10" id="KW-0963">Cytoplasm</keyword>
<gene>
    <name evidence="10 12" type="primary">argB</name>
    <name evidence="12" type="ORF">MD535_19460</name>
</gene>
<sequence>MTQNNASTPLVSTELASTPLPLVIKLGGAALSCTNTLNQLFVAISNYKKQAQRDIVIVHGGGYLVDDLMQKLNLPTEKKQGLRVTPYDQIPLIAGALAGTANKLLQGDAIKAGLNAVGLSLADGGLCEVTELDPELGAVGNAKPGNPAVLQAILKTGALPIISSIGLDNHGQLMNVNADQAAVAVAGALDAELVLLSDVSGVLDGKGHLLPSLTQEQADALITGHVITDGMIVKVQAALQAASELGRPIEVATWRYPEKLNDLFAGKSIGTQFVPN</sequence>
<protein>
    <recommendedName>
        <fullName evidence="10">Acetylglutamate kinase</fullName>
        <ecNumber evidence="10">2.7.2.8</ecNumber>
    </recommendedName>
    <alternativeName>
        <fullName evidence="10">N-acetyl-L-glutamate 5-phosphotransferase</fullName>
    </alternativeName>
    <alternativeName>
        <fullName evidence="10">NAG kinase</fullName>
        <shortName evidence="10">NAGK</shortName>
    </alternativeName>
</protein>
<comment type="catalytic activity">
    <reaction evidence="9 10">
        <text>N-acetyl-L-glutamate + ATP = N-acetyl-L-glutamyl 5-phosphate + ADP</text>
        <dbReference type="Rhea" id="RHEA:14629"/>
        <dbReference type="ChEBI" id="CHEBI:30616"/>
        <dbReference type="ChEBI" id="CHEBI:44337"/>
        <dbReference type="ChEBI" id="CHEBI:57936"/>
        <dbReference type="ChEBI" id="CHEBI:456216"/>
        <dbReference type="EC" id="2.7.2.8"/>
    </reaction>
</comment>
<evidence type="ECO:0000256" key="6">
    <source>
        <dbReference type="ARBA" id="ARBA00022741"/>
    </source>
</evidence>
<dbReference type="InterPro" id="IPR004662">
    <property type="entry name" value="AcgluKinase_fam"/>
</dbReference>
<dbReference type="InterPro" id="IPR036393">
    <property type="entry name" value="AceGlu_kinase-like_sf"/>
</dbReference>
<name>A0A9X3HYT7_9VIBR</name>
<evidence type="ECO:0000256" key="8">
    <source>
        <dbReference type="ARBA" id="ARBA00022840"/>
    </source>
</evidence>
<keyword evidence="7 10" id="KW-0418">Kinase</keyword>
<feature type="site" description="Transition state stabilizer" evidence="10">
    <location>
        <position position="25"/>
    </location>
</feature>
<keyword evidence="4 10" id="KW-0028">Amino-acid biosynthesis</keyword>
<feature type="binding site" evidence="10">
    <location>
        <begin position="61"/>
        <end position="62"/>
    </location>
    <ligand>
        <name>substrate</name>
    </ligand>
</feature>
<dbReference type="Pfam" id="PF00696">
    <property type="entry name" value="AA_kinase"/>
    <property type="match status" value="1"/>
</dbReference>
<evidence type="ECO:0000256" key="7">
    <source>
        <dbReference type="ARBA" id="ARBA00022777"/>
    </source>
</evidence>
<keyword evidence="5 10" id="KW-0808">Transferase</keyword>
<feature type="binding site" evidence="10">
    <location>
        <position position="175"/>
    </location>
    <ligand>
        <name>substrate</name>
    </ligand>
</feature>
<evidence type="ECO:0000256" key="9">
    <source>
        <dbReference type="ARBA" id="ARBA00048141"/>
    </source>
</evidence>
<dbReference type="PIRSF" id="PIRSF000728">
    <property type="entry name" value="NAGK"/>
    <property type="match status" value="1"/>
</dbReference>